<dbReference type="UniPathway" id="UPA00028">
    <property type="reaction ID" value="UER00004"/>
</dbReference>
<dbReference type="SUPFAM" id="SSF51735">
    <property type="entry name" value="NAD(P)-binding Rossmann-fold domains"/>
    <property type="match status" value="1"/>
</dbReference>
<accession>A0A537JDZ3</accession>
<dbReference type="Gene3D" id="1.10.1040.10">
    <property type="entry name" value="N-(1-d-carboxylethyl)-l-norvaline Dehydrogenase, domain 2"/>
    <property type="match status" value="1"/>
</dbReference>
<dbReference type="InterPro" id="IPR013752">
    <property type="entry name" value="KPA_reductase"/>
</dbReference>
<protein>
    <recommendedName>
        <fullName evidence="5 11">2-dehydropantoate 2-reductase</fullName>
        <ecNumber evidence="4 11">1.1.1.169</ecNumber>
    </recommendedName>
    <alternativeName>
        <fullName evidence="9 11">Ketopantoate reductase</fullName>
    </alternativeName>
</protein>
<dbReference type="GO" id="GO:0050661">
    <property type="term" value="F:NADP binding"/>
    <property type="evidence" value="ECO:0007669"/>
    <property type="project" value="TreeGrafter"/>
</dbReference>
<evidence type="ECO:0000256" key="4">
    <source>
        <dbReference type="ARBA" id="ARBA00013014"/>
    </source>
</evidence>
<dbReference type="NCBIfam" id="TIGR00745">
    <property type="entry name" value="apbA_panE"/>
    <property type="match status" value="1"/>
</dbReference>
<evidence type="ECO:0000256" key="10">
    <source>
        <dbReference type="ARBA" id="ARBA00048793"/>
    </source>
</evidence>
<dbReference type="InterPro" id="IPR003710">
    <property type="entry name" value="ApbA"/>
</dbReference>
<gene>
    <name evidence="14" type="ORF">E6H04_06005</name>
</gene>
<evidence type="ECO:0000256" key="6">
    <source>
        <dbReference type="ARBA" id="ARBA00022655"/>
    </source>
</evidence>
<proteinExistence type="inferred from homology"/>
<dbReference type="Proteomes" id="UP000320048">
    <property type="component" value="Unassembled WGS sequence"/>
</dbReference>
<feature type="domain" description="Ketopantoate reductase N-terminal" evidence="12">
    <location>
        <begin position="4"/>
        <end position="154"/>
    </location>
</feature>
<comment type="catalytic activity">
    <reaction evidence="10 11">
        <text>(R)-pantoate + NADP(+) = 2-dehydropantoate + NADPH + H(+)</text>
        <dbReference type="Rhea" id="RHEA:16233"/>
        <dbReference type="ChEBI" id="CHEBI:11561"/>
        <dbReference type="ChEBI" id="CHEBI:15378"/>
        <dbReference type="ChEBI" id="CHEBI:15980"/>
        <dbReference type="ChEBI" id="CHEBI:57783"/>
        <dbReference type="ChEBI" id="CHEBI:58349"/>
        <dbReference type="EC" id="1.1.1.169"/>
    </reaction>
</comment>
<evidence type="ECO:0000259" key="13">
    <source>
        <dbReference type="Pfam" id="PF08546"/>
    </source>
</evidence>
<evidence type="ECO:0000256" key="3">
    <source>
        <dbReference type="ARBA" id="ARBA00007870"/>
    </source>
</evidence>
<dbReference type="InterPro" id="IPR036291">
    <property type="entry name" value="NAD(P)-bd_dom_sf"/>
</dbReference>
<evidence type="ECO:0000256" key="11">
    <source>
        <dbReference type="RuleBase" id="RU362068"/>
    </source>
</evidence>
<evidence type="ECO:0000256" key="1">
    <source>
        <dbReference type="ARBA" id="ARBA00002919"/>
    </source>
</evidence>
<comment type="function">
    <text evidence="1 11">Catalyzes the NADPH-dependent reduction of ketopantoate into pantoic acid.</text>
</comment>
<reference evidence="14 15" key="1">
    <citation type="journal article" date="2019" name="Nat. Microbiol.">
        <title>Mediterranean grassland soil C-N compound turnover is dependent on rainfall and depth, and is mediated by genomically divergent microorganisms.</title>
        <authorList>
            <person name="Diamond S."/>
            <person name="Andeer P.F."/>
            <person name="Li Z."/>
            <person name="Crits-Christoph A."/>
            <person name="Burstein D."/>
            <person name="Anantharaman K."/>
            <person name="Lane K.R."/>
            <person name="Thomas B.C."/>
            <person name="Pan C."/>
            <person name="Northen T.R."/>
            <person name="Banfield J.F."/>
        </authorList>
    </citation>
    <scope>NUCLEOTIDE SEQUENCE [LARGE SCALE GENOMIC DNA]</scope>
    <source>
        <strain evidence="14">NP_7</strain>
    </source>
</reference>
<dbReference type="PANTHER" id="PTHR43765:SF2">
    <property type="entry name" value="2-DEHYDROPANTOATE 2-REDUCTASE"/>
    <property type="match status" value="1"/>
</dbReference>
<evidence type="ECO:0000256" key="7">
    <source>
        <dbReference type="ARBA" id="ARBA00022857"/>
    </source>
</evidence>
<dbReference type="GO" id="GO:0005737">
    <property type="term" value="C:cytoplasm"/>
    <property type="evidence" value="ECO:0007669"/>
    <property type="project" value="TreeGrafter"/>
</dbReference>
<name>A0A537JDZ3_9BACT</name>
<dbReference type="Pfam" id="PF08546">
    <property type="entry name" value="ApbA_C"/>
    <property type="match status" value="1"/>
</dbReference>
<feature type="domain" description="Ketopantoate reductase C-terminal" evidence="13">
    <location>
        <begin position="181"/>
        <end position="325"/>
    </location>
</feature>
<evidence type="ECO:0000256" key="9">
    <source>
        <dbReference type="ARBA" id="ARBA00032024"/>
    </source>
</evidence>
<evidence type="ECO:0000259" key="12">
    <source>
        <dbReference type="Pfam" id="PF02558"/>
    </source>
</evidence>
<keyword evidence="6 11" id="KW-0566">Pantothenate biosynthesis</keyword>
<dbReference type="PANTHER" id="PTHR43765">
    <property type="entry name" value="2-DEHYDROPANTOATE 2-REDUCTASE-RELATED"/>
    <property type="match status" value="1"/>
</dbReference>
<keyword evidence="8 11" id="KW-0560">Oxidoreductase</keyword>
<dbReference type="GO" id="GO:0015940">
    <property type="term" value="P:pantothenate biosynthetic process"/>
    <property type="evidence" value="ECO:0007669"/>
    <property type="project" value="UniProtKB-UniPathway"/>
</dbReference>
<dbReference type="InterPro" id="IPR008927">
    <property type="entry name" value="6-PGluconate_DH-like_C_sf"/>
</dbReference>
<comment type="pathway">
    <text evidence="2 11">Cofactor biosynthesis; (R)-pantothenate biosynthesis; (R)-pantoate from 3-methyl-2-oxobutanoate: step 2/2.</text>
</comment>
<dbReference type="SUPFAM" id="SSF48179">
    <property type="entry name" value="6-phosphogluconate dehydrogenase C-terminal domain-like"/>
    <property type="match status" value="1"/>
</dbReference>
<evidence type="ECO:0000256" key="8">
    <source>
        <dbReference type="ARBA" id="ARBA00023002"/>
    </source>
</evidence>
<dbReference type="GO" id="GO:0008677">
    <property type="term" value="F:2-dehydropantoate 2-reductase activity"/>
    <property type="evidence" value="ECO:0007669"/>
    <property type="project" value="UniProtKB-EC"/>
</dbReference>
<dbReference type="EMBL" id="VBAO01000157">
    <property type="protein sequence ID" value="TMI81764.1"/>
    <property type="molecule type" value="Genomic_DNA"/>
</dbReference>
<dbReference type="InterPro" id="IPR013332">
    <property type="entry name" value="KPR_N"/>
</dbReference>
<evidence type="ECO:0000313" key="15">
    <source>
        <dbReference type="Proteomes" id="UP000320048"/>
    </source>
</evidence>
<dbReference type="InterPro" id="IPR013328">
    <property type="entry name" value="6PGD_dom2"/>
</dbReference>
<dbReference type="Pfam" id="PF02558">
    <property type="entry name" value="ApbA"/>
    <property type="match status" value="1"/>
</dbReference>
<organism evidence="14 15">
    <name type="scientific">Candidatus Segetimicrobium genomatis</name>
    <dbReference type="NCBI Taxonomy" id="2569760"/>
    <lineage>
        <taxon>Bacteria</taxon>
        <taxon>Bacillati</taxon>
        <taxon>Candidatus Sysuimicrobiota</taxon>
        <taxon>Candidatus Sysuimicrobiia</taxon>
        <taxon>Candidatus Sysuimicrobiales</taxon>
        <taxon>Candidatus Segetimicrobiaceae</taxon>
        <taxon>Candidatus Segetimicrobium</taxon>
    </lineage>
</organism>
<evidence type="ECO:0000256" key="5">
    <source>
        <dbReference type="ARBA" id="ARBA00019465"/>
    </source>
</evidence>
<sequence length="348" mass="37674">MQFTVIGAGAIGGTIGAHLARSGHEVLLVDSAVDHVHAIERAGLTIEGRTTFRVRVPAVTVAGLADALRGRPPEAVLLAVKAMHTAAALEPVAPLLGPESFVVSMQNGLNEKVIAGRIGAARTVGAFVNFGADYLEPGRIMYGGAGALYLGELDGRMTPRLEALGRVLRESFLENTTLTPNIWGYLWGKLGYGAILFATATVDETMADVLGDLTCRPALANLAGEVVRVADAEGVRSEGFDGYDPDAMRFAASRDWAAIHQSLDRLAEFNRHSLKQKSGVWRDLAVRRRRTEVDHQIGPVVEVARVHGLEAPLNQRLVELIHALEEGRRPMARANLDELRRLSEEMYH</sequence>
<keyword evidence="7 11" id="KW-0521">NADP</keyword>
<evidence type="ECO:0000313" key="14">
    <source>
        <dbReference type="EMBL" id="TMI81764.1"/>
    </source>
</evidence>
<comment type="similarity">
    <text evidence="3 11">Belongs to the ketopantoate reductase family.</text>
</comment>
<dbReference type="InterPro" id="IPR050838">
    <property type="entry name" value="Ketopantoate_reductase"/>
</dbReference>
<comment type="caution">
    <text evidence="14">The sequence shown here is derived from an EMBL/GenBank/DDBJ whole genome shotgun (WGS) entry which is preliminary data.</text>
</comment>
<evidence type="ECO:0000256" key="2">
    <source>
        <dbReference type="ARBA" id="ARBA00004994"/>
    </source>
</evidence>
<dbReference type="EC" id="1.1.1.169" evidence="4 11"/>
<dbReference type="AlphaFoldDB" id="A0A537JDZ3"/>
<dbReference type="Gene3D" id="3.40.50.720">
    <property type="entry name" value="NAD(P)-binding Rossmann-like Domain"/>
    <property type="match status" value="1"/>
</dbReference>